<protein>
    <submittedName>
        <fullName evidence="10">4-amino-4-deoxy-L-arabinose transferase-like glycosyltransferase</fullName>
    </submittedName>
</protein>
<dbReference type="GO" id="GO:0009103">
    <property type="term" value="P:lipopolysaccharide biosynthetic process"/>
    <property type="evidence" value="ECO:0007669"/>
    <property type="project" value="UniProtKB-ARBA"/>
</dbReference>
<feature type="domain" description="Glycosyltransferase RgtA/B/C/D-like" evidence="9">
    <location>
        <begin position="70"/>
        <end position="202"/>
    </location>
</feature>
<organism evidence="10 11">
    <name type="scientific">Rhizomicrobium palustre</name>
    <dbReference type="NCBI Taxonomy" id="189966"/>
    <lineage>
        <taxon>Bacteria</taxon>
        <taxon>Pseudomonadati</taxon>
        <taxon>Pseudomonadota</taxon>
        <taxon>Alphaproteobacteria</taxon>
        <taxon>Micropepsales</taxon>
        <taxon>Micropepsaceae</taxon>
        <taxon>Rhizomicrobium</taxon>
    </lineage>
</organism>
<name>A0A846MZR8_9PROT</name>
<evidence type="ECO:0000259" key="9">
    <source>
        <dbReference type="Pfam" id="PF13231"/>
    </source>
</evidence>
<dbReference type="RefSeq" id="WP_167083059.1">
    <property type="nucleotide sequence ID" value="NZ_BAAADC010000001.1"/>
</dbReference>
<keyword evidence="6 8" id="KW-1133">Transmembrane helix</keyword>
<dbReference type="InterPro" id="IPR038731">
    <property type="entry name" value="RgtA/B/C-like"/>
</dbReference>
<keyword evidence="5 8" id="KW-0812">Transmembrane</keyword>
<keyword evidence="4 10" id="KW-0808">Transferase</keyword>
<dbReference type="EMBL" id="JAASRM010000001">
    <property type="protein sequence ID" value="NIK88926.1"/>
    <property type="molecule type" value="Genomic_DNA"/>
</dbReference>
<dbReference type="PANTHER" id="PTHR33908">
    <property type="entry name" value="MANNOSYLTRANSFERASE YKCB-RELATED"/>
    <property type="match status" value="1"/>
</dbReference>
<keyword evidence="7 8" id="KW-0472">Membrane</keyword>
<comment type="caution">
    <text evidence="10">The sequence shown here is derived from an EMBL/GenBank/DDBJ whole genome shotgun (WGS) entry which is preliminary data.</text>
</comment>
<dbReference type="Proteomes" id="UP000570514">
    <property type="component" value="Unassembled WGS sequence"/>
</dbReference>
<keyword evidence="2" id="KW-1003">Cell membrane</keyword>
<evidence type="ECO:0000256" key="8">
    <source>
        <dbReference type="SAM" id="Phobius"/>
    </source>
</evidence>
<comment type="subcellular location">
    <subcellularLocation>
        <location evidence="1">Cell membrane</location>
        <topology evidence="1">Multi-pass membrane protein</topology>
    </subcellularLocation>
</comment>
<dbReference type="GO" id="GO:0016763">
    <property type="term" value="F:pentosyltransferase activity"/>
    <property type="evidence" value="ECO:0007669"/>
    <property type="project" value="TreeGrafter"/>
</dbReference>
<keyword evidence="3" id="KW-0328">Glycosyltransferase</keyword>
<feature type="transmembrane region" description="Helical" evidence="8">
    <location>
        <begin position="198"/>
        <end position="220"/>
    </location>
</feature>
<evidence type="ECO:0000256" key="6">
    <source>
        <dbReference type="ARBA" id="ARBA00022989"/>
    </source>
</evidence>
<evidence type="ECO:0000256" key="2">
    <source>
        <dbReference type="ARBA" id="ARBA00022475"/>
    </source>
</evidence>
<evidence type="ECO:0000256" key="1">
    <source>
        <dbReference type="ARBA" id="ARBA00004651"/>
    </source>
</evidence>
<feature type="transmembrane region" description="Helical" evidence="8">
    <location>
        <begin position="268"/>
        <end position="290"/>
    </location>
</feature>
<evidence type="ECO:0000256" key="7">
    <source>
        <dbReference type="ARBA" id="ARBA00023136"/>
    </source>
</evidence>
<dbReference type="InterPro" id="IPR050297">
    <property type="entry name" value="LipidA_mod_glycosyltrf_83"/>
</dbReference>
<dbReference type="Pfam" id="PF13231">
    <property type="entry name" value="PMT_2"/>
    <property type="match status" value="1"/>
</dbReference>
<evidence type="ECO:0000256" key="4">
    <source>
        <dbReference type="ARBA" id="ARBA00022679"/>
    </source>
</evidence>
<gene>
    <name evidence="10" type="ORF">FHS83_002244</name>
</gene>
<feature type="transmembrane region" description="Helical" evidence="8">
    <location>
        <begin position="311"/>
        <end position="327"/>
    </location>
</feature>
<keyword evidence="11" id="KW-1185">Reference proteome</keyword>
<reference evidence="10 11" key="1">
    <citation type="submission" date="2020-03" db="EMBL/GenBank/DDBJ databases">
        <title>Genomic Encyclopedia of Type Strains, Phase IV (KMG-IV): sequencing the most valuable type-strain genomes for metagenomic binning, comparative biology and taxonomic classification.</title>
        <authorList>
            <person name="Goeker M."/>
        </authorList>
    </citation>
    <scope>NUCLEOTIDE SEQUENCE [LARGE SCALE GENOMIC DNA]</scope>
    <source>
        <strain evidence="10 11">DSM 19867</strain>
    </source>
</reference>
<sequence length="513" mass="57532">MTVAVPVRHSNGWLWLAFLLAAGLIAGNFVVYDGADDRSYVLGAEAWLKHFPALGSDHWATRHTVVLPVAFCLWLFGRQEWVLPLSSLAFFAGFLWLNFHFAAKYLGKRPAAVLAMLIASTPVFVVQASYINNDIVEVFFASASFWLFVAGSEQSRKRLLFASGIAAGLAFLTRETSAVLILFYGVCFLLDPRPKRRAYLFLALGFAAPILLEMVFFWVMSGNFLYRWRLDAGHDQVSRLEELRLKSKAGHALDRQGNLSVSLWADPFLMLFASQKYAALFYLAIPAALWSFRTKHFPEWQSDTLRRLARLCLLWIVFLALAFPILYLVPRYYVVPAWAGLVLIAYFFHRLLPSRWAVAAIALLVAGNALSLYLENTNPRFAEKALVTWLQAHPGARVRLDPDMARRADVLLRFAILQTRVAAGPPDVGDIYVYSKRNLELCKSAGQCKGTAYTPHADWQKLGSITAKPRAIGTVLRAVKLAAFIPPQIMEKIESPSPGIVIYRLPQPNLPAR</sequence>
<proteinExistence type="predicted"/>
<feature type="transmembrane region" description="Helical" evidence="8">
    <location>
        <begin position="81"/>
        <end position="99"/>
    </location>
</feature>
<evidence type="ECO:0000313" key="10">
    <source>
        <dbReference type="EMBL" id="NIK88926.1"/>
    </source>
</evidence>
<evidence type="ECO:0000313" key="11">
    <source>
        <dbReference type="Proteomes" id="UP000570514"/>
    </source>
</evidence>
<evidence type="ECO:0000256" key="3">
    <source>
        <dbReference type="ARBA" id="ARBA00022676"/>
    </source>
</evidence>
<evidence type="ECO:0000256" key="5">
    <source>
        <dbReference type="ARBA" id="ARBA00022692"/>
    </source>
</evidence>
<dbReference type="GO" id="GO:0005886">
    <property type="term" value="C:plasma membrane"/>
    <property type="evidence" value="ECO:0007669"/>
    <property type="project" value="UniProtKB-SubCell"/>
</dbReference>
<accession>A0A846MZR8</accession>
<dbReference type="AlphaFoldDB" id="A0A846MZR8"/>
<dbReference type="PANTHER" id="PTHR33908:SF11">
    <property type="entry name" value="MEMBRANE PROTEIN"/>
    <property type="match status" value="1"/>
</dbReference>
<feature type="transmembrane region" description="Helical" evidence="8">
    <location>
        <begin position="159"/>
        <end position="186"/>
    </location>
</feature>
<feature type="transmembrane region" description="Helical" evidence="8">
    <location>
        <begin position="12"/>
        <end position="32"/>
    </location>
</feature>
<feature type="transmembrane region" description="Helical" evidence="8">
    <location>
        <begin position="356"/>
        <end position="374"/>
    </location>
</feature>
<feature type="transmembrane region" description="Helical" evidence="8">
    <location>
        <begin position="111"/>
        <end position="131"/>
    </location>
</feature>